<evidence type="ECO:0000256" key="1">
    <source>
        <dbReference type="SAM" id="Coils"/>
    </source>
</evidence>
<gene>
    <name evidence="3" type="ORF">M9Y10_044248</name>
</gene>
<comment type="caution">
    <text evidence="3">The sequence shown here is derived from an EMBL/GenBank/DDBJ whole genome shotgun (WGS) entry which is preliminary data.</text>
</comment>
<sequence length="663" mass="76305">MNGEDKENLQFIAIVPNETDFEKGNFVDVRSPNPEDIAQFIVKELSRSNQISVVSFGPRTVTSHSYLVGQVSVLDSLLHSFADAKIEVKIVLQNSSRKRPSGSSSYYSIKRNNQIDILAKKIQEFPETDFIKVILKIQKYTIILLSLPPFIPFNSKLSMKFIVNGWNVLMKPSSFVHTRAFALLHFDPNLPIESAVLKFLPNEPREIGNLDEESVKFEDSIPVTEEDSEEYEEEYSEDNEFLSNNAKSKHKKSANAVSNNQDNNSISESGMYRKDNMLSPSQEGKESIASSRHSRRSRRSTKSQDRQSKASQRSRNAQDINNQDINNSVNGEEDQLSTSDYPKQSQNRDKNNDEYEEELNEQDTSQSKPEMKKGGKKSRQKKIIRKKKAKQTINVQQLLDTDNRNAQNGESESSIPTESNLNDLYDEEEESLNSIEVQIHQFVSNLQLNIPVLTDTSVFSTLFQQLFYERWKSGILSRCRNDLASLRNQIKERSTDEIARLRQLVSSRDMTMLIEIEEKQMRALESKTVETIQQVMEMRLSNFAEVPQKSLLKNLQILCGDNVTFNKQLREKRAETRQQIIELRILQFSRMEKMQDYHNKVEELEMAASGQARYEKALADLNKVDQEKKKLEADREALLKQREKVMAMLEAKKLKISTGTKKK</sequence>
<feature type="compositionally biased region" description="Acidic residues" evidence="2">
    <location>
        <begin position="224"/>
        <end position="240"/>
    </location>
</feature>
<accession>A0ABR2K1X8</accession>
<feature type="coiled-coil region" evidence="1">
    <location>
        <begin position="614"/>
        <end position="648"/>
    </location>
</feature>
<evidence type="ECO:0000313" key="4">
    <source>
        <dbReference type="Proteomes" id="UP001470230"/>
    </source>
</evidence>
<organism evidence="3 4">
    <name type="scientific">Tritrichomonas musculus</name>
    <dbReference type="NCBI Taxonomy" id="1915356"/>
    <lineage>
        <taxon>Eukaryota</taxon>
        <taxon>Metamonada</taxon>
        <taxon>Parabasalia</taxon>
        <taxon>Tritrichomonadida</taxon>
        <taxon>Tritrichomonadidae</taxon>
        <taxon>Tritrichomonas</taxon>
    </lineage>
</organism>
<feature type="compositionally biased region" description="Polar residues" evidence="2">
    <location>
        <begin position="336"/>
        <end position="345"/>
    </location>
</feature>
<name>A0ABR2K1X8_9EUKA</name>
<dbReference type="EMBL" id="JAPFFF010000008">
    <property type="protein sequence ID" value="KAK8885119.1"/>
    <property type="molecule type" value="Genomic_DNA"/>
</dbReference>
<feature type="compositionally biased region" description="Basic and acidic residues" evidence="2">
    <location>
        <begin position="210"/>
        <end position="219"/>
    </location>
</feature>
<dbReference type="Proteomes" id="UP001470230">
    <property type="component" value="Unassembled WGS sequence"/>
</dbReference>
<evidence type="ECO:0000313" key="3">
    <source>
        <dbReference type="EMBL" id="KAK8885119.1"/>
    </source>
</evidence>
<reference evidence="3 4" key="1">
    <citation type="submission" date="2024-04" db="EMBL/GenBank/DDBJ databases">
        <title>Tritrichomonas musculus Genome.</title>
        <authorList>
            <person name="Alves-Ferreira E."/>
            <person name="Grigg M."/>
            <person name="Lorenzi H."/>
            <person name="Galac M."/>
        </authorList>
    </citation>
    <scope>NUCLEOTIDE SEQUENCE [LARGE SCALE GENOMIC DNA]</scope>
    <source>
        <strain evidence="3 4">EAF2021</strain>
    </source>
</reference>
<feature type="compositionally biased region" description="Basic residues" evidence="2">
    <location>
        <begin position="292"/>
        <end position="301"/>
    </location>
</feature>
<feature type="region of interest" description="Disordered" evidence="2">
    <location>
        <begin position="210"/>
        <end position="421"/>
    </location>
</feature>
<keyword evidence="1" id="KW-0175">Coiled coil</keyword>
<evidence type="ECO:0000256" key="2">
    <source>
        <dbReference type="SAM" id="MobiDB-lite"/>
    </source>
</evidence>
<feature type="compositionally biased region" description="Polar residues" evidence="2">
    <location>
        <begin position="392"/>
        <end position="421"/>
    </location>
</feature>
<keyword evidence="4" id="KW-1185">Reference proteome</keyword>
<feature type="compositionally biased region" description="Low complexity" evidence="2">
    <location>
        <begin position="318"/>
        <end position="327"/>
    </location>
</feature>
<feature type="compositionally biased region" description="Basic residues" evidence="2">
    <location>
        <begin position="374"/>
        <end position="390"/>
    </location>
</feature>
<protein>
    <recommendedName>
        <fullName evidence="5">DUF4201 domain-containing protein</fullName>
    </recommendedName>
</protein>
<evidence type="ECO:0008006" key="5">
    <source>
        <dbReference type="Google" id="ProtNLM"/>
    </source>
</evidence>
<proteinExistence type="predicted"/>